<accession>A0A7Z0PFZ6</accession>
<dbReference type="AlphaFoldDB" id="A0A7Z0PFZ6"/>
<comment type="caution">
    <text evidence="1">The sequence shown here is derived from an EMBL/GenBank/DDBJ whole genome shotgun (WGS) entry which is preliminary data.</text>
</comment>
<sequence length="108" mass="11917">MYNNVESVRKDVLRAENKKEIIDASVSLGVSAGLDTMEMKVSPGSINVGAKVSYELQESKENALNILENTKEVYNNVDNVSIRGLKTKDSTIEGSIKNLNVEEVKDEK</sequence>
<keyword evidence="2" id="KW-1185">Reference proteome</keyword>
<dbReference type="RefSeq" id="WP_180136439.1">
    <property type="nucleotide sequence ID" value="NZ_JABMKT010000111.1"/>
</dbReference>
<gene>
    <name evidence="1" type="ORF">HP397_06915</name>
</gene>
<reference evidence="1 2" key="1">
    <citation type="submission" date="2020-05" db="EMBL/GenBank/DDBJ databases">
        <title>Streptobacillus felis strain LHL191014123.</title>
        <authorList>
            <person name="Fawzy A."/>
            <person name="Rau J."/>
            <person name="Risse K."/>
            <person name="Schauerte N."/>
            <person name="Geiger C."/>
            <person name="Blom J."/>
            <person name="Imirzalioglu C."/>
            <person name="Falgenhauer J."/>
            <person name="Bach A."/>
            <person name="Herden C."/>
            <person name="Eisenberg T."/>
        </authorList>
    </citation>
    <scope>NUCLEOTIDE SEQUENCE [LARGE SCALE GENOMIC DNA]</scope>
    <source>
        <strain evidence="1 2">LHL191014123</strain>
    </source>
</reference>
<evidence type="ECO:0000313" key="2">
    <source>
        <dbReference type="Proteomes" id="UP000526184"/>
    </source>
</evidence>
<dbReference type="Proteomes" id="UP000526184">
    <property type="component" value="Unassembled WGS sequence"/>
</dbReference>
<name>A0A7Z0PFZ6_9FUSO</name>
<feature type="non-terminal residue" evidence="1">
    <location>
        <position position="108"/>
    </location>
</feature>
<protein>
    <submittedName>
        <fullName evidence="1">Uncharacterized protein</fullName>
    </submittedName>
</protein>
<evidence type="ECO:0000313" key="1">
    <source>
        <dbReference type="EMBL" id="NYV28527.1"/>
    </source>
</evidence>
<proteinExistence type="predicted"/>
<organism evidence="1 2">
    <name type="scientific">Streptobacillus felis</name>
    <dbReference type="NCBI Taxonomy" id="1384509"/>
    <lineage>
        <taxon>Bacteria</taxon>
        <taxon>Fusobacteriati</taxon>
        <taxon>Fusobacteriota</taxon>
        <taxon>Fusobacteriia</taxon>
        <taxon>Fusobacteriales</taxon>
        <taxon>Leptotrichiaceae</taxon>
        <taxon>Streptobacillus</taxon>
    </lineage>
</organism>
<dbReference type="EMBL" id="JABMKT010000111">
    <property type="protein sequence ID" value="NYV28527.1"/>
    <property type="molecule type" value="Genomic_DNA"/>
</dbReference>